<organism evidence="1 2">
    <name type="scientific">Melastoma candidum</name>
    <dbReference type="NCBI Taxonomy" id="119954"/>
    <lineage>
        <taxon>Eukaryota</taxon>
        <taxon>Viridiplantae</taxon>
        <taxon>Streptophyta</taxon>
        <taxon>Embryophyta</taxon>
        <taxon>Tracheophyta</taxon>
        <taxon>Spermatophyta</taxon>
        <taxon>Magnoliopsida</taxon>
        <taxon>eudicotyledons</taxon>
        <taxon>Gunneridae</taxon>
        <taxon>Pentapetalae</taxon>
        <taxon>rosids</taxon>
        <taxon>malvids</taxon>
        <taxon>Myrtales</taxon>
        <taxon>Melastomataceae</taxon>
        <taxon>Melastomatoideae</taxon>
        <taxon>Melastomateae</taxon>
        <taxon>Melastoma</taxon>
    </lineage>
</organism>
<protein>
    <submittedName>
        <fullName evidence="1">Uncharacterized protein</fullName>
    </submittedName>
</protein>
<proteinExistence type="predicted"/>
<dbReference type="Proteomes" id="UP001057402">
    <property type="component" value="Chromosome 1"/>
</dbReference>
<reference evidence="2" key="1">
    <citation type="journal article" date="2023" name="Front. Plant Sci.">
        <title>Chromosomal-level genome assembly of Melastoma candidum provides insights into trichome evolution.</title>
        <authorList>
            <person name="Zhong Y."/>
            <person name="Wu W."/>
            <person name="Sun C."/>
            <person name="Zou P."/>
            <person name="Liu Y."/>
            <person name="Dai S."/>
            <person name="Zhou R."/>
        </authorList>
    </citation>
    <scope>NUCLEOTIDE SEQUENCE [LARGE SCALE GENOMIC DNA]</scope>
</reference>
<evidence type="ECO:0000313" key="1">
    <source>
        <dbReference type="EMBL" id="KAI4389328.1"/>
    </source>
</evidence>
<accession>A0ACB9SIJ8</accession>
<sequence length="1372" mass="152709">MLCPSPCMSSAADADVPAFDSAGLFAVATSQPPQLLPPLSPIPSSLPVSKLIPGTRFLVDAFRHSGNFSRSYFLSHFHSDHYTGINSSWSGGVIFCSHITARLLVEVLNVRSSFAVALPVGETVVVDGCQVRLIDANHCPGAVVMLFRVVDVGRVFRYVHTGDFRYCDAMSKDEGLREFVGSDAVFLDTTYCNPKFVFPSQQESIDYVVGVIEKGGVGKVLFLVAAYVIGKERILLEVSRRCGRKVCVDARKMAVLRALGYEEGDAFTEDKSRTDVHVIGWNVLGETWPYFRPNFVKLREIQEEKGYEKVVGFVPTGWTYEVKRKKFSVRTKDSLEIHLVPYSEHSNYDELREFVKFLRPKRVIPTVGSDIEKLDSKHVERVRKHFAGLVDETANKKDFLTNFHNISSRNDAMHAEDDSIAATLNESTEVVGEAILSNNDDDAKLNLGSTFGGSSDKKVVNPLDVDMIPFQGEEEQLEALHDCLPAWVTRDQMLELINSSGGNVVEAVNNFYEHETDFHQQVGPSISSSAATASLNYVGGASSLSTQDTMKVSAFGNVEQSPTKDYISFQKMLSGKNMKTQTKKTRNSGNSPRKKLKSSAKSEAVRAGQSKITRFFNKPFAESSQPAVLSSNDEACSIKEKISGSSTKAVDQFIQIVSGDASLRSYASSILDKTNGDISLALEMYYDQLSDRVLSGRNAGPPEKNDEACNIMVDRPSFENEGKFVSLPLEKYDPAEHAFWSPGEPAPYLHLARTFELIEKERGRIKATSMICNMFRSLLALSPEDVLPAIYLCTNKIAADHENVELNIGGGLVSAALGEACGVKQSTLRDMYNKLGDLGDVAQECRQTQSLLSRPSPLLIRDVFFILHKISSQTGSGSTHRKKSLIMSLMRSCREMEMKFIVRTLVRNLRIGAMMRTILPAFAQAVAWNSSSYGYQEDSAGRLEKFQRLSNSVIEAYNILPSLDFVIPALMKEGLGFSISSLSMTPSVPIKPMLAKIVDGIPSVLEFFHKKAFTCEYKYDGQRAQIHKLTDGSIRIFSRNGDDTTSRFPDLICIVEESCKPSALTFIVDAEVVAVDRENCKLMSFQELSSRKRGGRDSLVSIDKIQVDICLFVFDIMFANGEKLLSHPLRKRREILKETFSDEKGGYFEYAKEMTVEAEESQSDKEGALTRVNSFLNDAISASCEGLMVKTLDVDAGYFPSKRADSWLKVKRDYVAGLSDSLDLVPIGAWHGNGRKAGWYSPFLMACYDPDLEEYQSVCRVLSGFSDTFYIEMKEYFSGDRILSKMPPYYKTGERPDMWFSPEVVWEIKAADFTVSPVHHAAIGLVHPSRGISMRFPRFVRVRSDKDPEDCSTSTDVADLFRVQSRKMNVVV</sequence>
<evidence type="ECO:0000313" key="2">
    <source>
        <dbReference type="Proteomes" id="UP001057402"/>
    </source>
</evidence>
<keyword evidence="2" id="KW-1185">Reference proteome</keyword>
<name>A0ACB9SIJ8_9MYRT</name>
<comment type="caution">
    <text evidence="1">The sequence shown here is derived from an EMBL/GenBank/DDBJ whole genome shotgun (WGS) entry which is preliminary data.</text>
</comment>
<dbReference type="EMBL" id="CM042880">
    <property type="protein sequence ID" value="KAI4389328.1"/>
    <property type="molecule type" value="Genomic_DNA"/>
</dbReference>
<gene>
    <name evidence="1" type="ORF">MLD38_001564</name>
</gene>